<feature type="region of interest" description="Disordered" evidence="7">
    <location>
        <begin position="241"/>
        <end position="265"/>
    </location>
</feature>
<evidence type="ECO:0000256" key="3">
    <source>
        <dbReference type="ARBA" id="ARBA00023015"/>
    </source>
</evidence>
<protein>
    <recommendedName>
        <fullName evidence="8">BZIP domain-containing protein</fullName>
    </recommendedName>
</protein>
<dbReference type="Proteomes" id="UP001054837">
    <property type="component" value="Unassembled WGS sequence"/>
</dbReference>
<comment type="similarity">
    <text evidence="2">Belongs to the bZIP family.</text>
</comment>
<feature type="compositionally biased region" description="Polar residues" evidence="7">
    <location>
        <begin position="151"/>
        <end position="169"/>
    </location>
</feature>
<comment type="subcellular location">
    <subcellularLocation>
        <location evidence="1">Nucleus</location>
    </subcellularLocation>
</comment>
<evidence type="ECO:0000256" key="6">
    <source>
        <dbReference type="ARBA" id="ARBA00023242"/>
    </source>
</evidence>
<keyword evidence="10" id="KW-1185">Reference proteome</keyword>
<evidence type="ECO:0000256" key="4">
    <source>
        <dbReference type="ARBA" id="ARBA00023125"/>
    </source>
</evidence>
<keyword evidence="6" id="KW-0539">Nucleus</keyword>
<evidence type="ECO:0000256" key="1">
    <source>
        <dbReference type="ARBA" id="ARBA00004123"/>
    </source>
</evidence>
<evidence type="ECO:0000256" key="7">
    <source>
        <dbReference type="SAM" id="MobiDB-lite"/>
    </source>
</evidence>
<sequence length="353" mass="39760">MASFHHVFSTYFRCTKLLNGYNNEFPVTGSIDYDLGWLDEKLDLSTFNCLEPAEAVLNDASQHINDSASNLDHHWITKFESNFDKNINDVQGQVSSKTFPLVSAFDQPISEPSSPLNYNYEDIQLKSDGIYGSDEINSGQNQLSPEDFCPSPSSSCNESVGTPSELNPSTAELTTISSTEDSRIEMPVSVVVCNVNPDNVSNTDVALSLDDIATSVKKRRFVNKGKEIPKVQVSLKSMFHPYDKTSGAKPRNRNDRKKVQNKEAAARYRIKKRVEQQELSGEVSGLEERQEELIKKQDELVGEIKYLKKLICEILAENSSKQEKEQNFRTLAKLHYPLKQNDDPSIPDLRLKS</sequence>
<reference evidence="9 10" key="1">
    <citation type="submission" date="2021-06" db="EMBL/GenBank/DDBJ databases">
        <title>Caerostris darwini draft genome.</title>
        <authorList>
            <person name="Kono N."/>
            <person name="Arakawa K."/>
        </authorList>
    </citation>
    <scope>NUCLEOTIDE SEQUENCE [LARGE SCALE GENOMIC DNA]</scope>
</reference>
<evidence type="ECO:0000313" key="9">
    <source>
        <dbReference type="EMBL" id="GIY86239.1"/>
    </source>
</evidence>
<dbReference type="GO" id="GO:0001228">
    <property type="term" value="F:DNA-binding transcription activator activity, RNA polymerase II-specific"/>
    <property type="evidence" value="ECO:0007669"/>
    <property type="project" value="TreeGrafter"/>
</dbReference>
<accession>A0AAV4WX63</accession>
<feature type="domain" description="BZIP" evidence="8">
    <location>
        <begin position="251"/>
        <end position="314"/>
    </location>
</feature>
<dbReference type="Pfam" id="PF00170">
    <property type="entry name" value="bZIP_1"/>
    <property type="match status" value="1"/>
</dbReference>
<name>A0AAV4WX63_9ARAC</name>
<dbReference type="SUPFAM" id="SSF57959">
    <property type="entry name" value="Leucine zipper domain"/>
    <property type="match status" value="1"/>
</dbReference>
<dbReference type="PROSITE" id="PS50217">
    <property type="entry name" value="BZIP"/>
    <property type="match status" value="1"/>
</dbReference>
<keyword evidence="3" id="KW-0805">Transcription regulation</keyword>
<evidence type="ECO:0000259" key="8">
    <source>
        <dbReference type="PROSITE" id="PS50217"/>
    </source>
</evidence>
<proteinExistence type="inferred from homology"/>
<comment type="caution">
    <text evidence="9">The sequence shown here is derived from an EMBL/GenBank/DDBJ whole genome shotgun (WGS) entry which is preliminary data.</text>
</comment>
<dbReference type="Gene3D" id="1.20.5.170">
    <property type="match status" value="1"/>
</dbReference>
<dbReference type="InterPro" id="IPR046347">
    <property type="entry name" value="bZIP_sf"/>
</dbReference>
<organism evidence="9 10">
    <name type="scientific">Caerostris darwini</name>
    <dbReference type="NCBI Taxonomy" id="1538125"/>
    <lineage>
        <taxon>Eukaryota</taxon>
        <taxon>Metazoa</taxon>
        <taxon>Ecdysozoa</taxon>
        <taxon>Arthropoda</taxon>
        <taxon>Chelicerata</taxon>
        <taxon>Arachnida</taxon>
        <taxon>Araneae</taxon>
        <taxon>Araneomorphae</taxon>
        <taxon>Entelegynae</taxon>
        <taxon>Araneoidea</taxon>
        <taxon>Araneidae</taxon>
        <taxon>Caerostris</taxon>
    </lineage>
</organism>
<feature type="compositionally biased region" description="Polar residues" evidence="7">
    <location>
        <begin position="135"/>
        <end position="144"/>
    </location>
</feature>
<dbReference type="EMBL" id="BPLQ01015161">
    <property type="protein sequence ID" value="GIY86239.1"/>
    <property type="molecule type" value="Genomic_DNA"/>
</dbReference>
<dbReference type="PANTHER" id="PTHR13044">
    <property type="entry name" value="ACTIVATING TRANSCRIPTION FACTOR ATF 4/5"/>
    <property type="match status" value="1"/>
</dbReference>
<dbReference type="PROSITE" id="PS00036">
    <property type="entry name" value="BZIP_BASIC"/>
    <property type="match status" value="1"/>
</dbReference>
<dbReference type="CDD" id="cd14692">
    <property type="entry name" value="bZIP_ATF4"/>
    <property type="match status" value="1"/>
</dbReference>
<dbReference type="AlphaFoldDB" id="A0AAV4WX63"/>
<evidence type="ECO:0000256" key="5">
    <source>
        <dbReference type="ARBA" id="ARBA00023163"/>
    </source>
</evidence>
<evidence type="ECO:0000256" key="2">
    <source>
        <dbReference type="ARBA" id="ARBA00007163"/>
    </source>
</evidence>
<dbReference type="PANTHER" id="PTHR13044:SF14">
    <property type="entry name" value="CRYPTOCEPHAL, ISOFORM A"/>
    <property type="match status" value="1"/>
</dbReference>
<keyword evidence="4" id="KW-0238">DNA-binding</keyword>
<feature type="region of interest" description="Disordered" evidence="7">
    <location>
        <begin position="134"/>
        <end position="169"/>
    </location>
</feature>
<dbReference type="InterPro" id="IPR004827">
    <property type="entry name" value="bZIP"/>
</dbReference>
<keyword evidence="5" id="KW-0804">Transcription</keyword>
<dbReference type="SMART" id="SM00338">
    <property type="entry name" value="BRLZ"/>
    <property type="match status" value="1"/>
</dbReference>
<gene>
    <name evidence="9" type="ORF">CDAR_123631</name>
</gene>
<evidence type="ECO:0000313" key="10">
    <source>
        <dbReference type="Proteomes" id="UP001054837"/>
    </source>
</evidence>
<dbReference type="GO" id="GO:0005634">
    <property type="term" value="C:nucleus"/>
    <property type="evidence" value="ECO:0007669"/>
    <property type="project" value="UniProtKB-SubCell"/>
</dbReference>
<dbReference type="GO" id="GO:0000977">
    <property type="term" value="F:RNA polymerase II transcription regulatory region sequence-specific DNA binding"/>
    <property type="evidence" value="ECO:0007669"/>
    <property type="project" value="TreeGrafter"/>
</dbReference>